<reference evidence="3" key="1">
    <citation type="journal article" date="2019" name="Int. J. Syst. Evol. Microbiol.">
        <title>The Global Catalogue of Microorganisms (GCM) 10K type strain sequencing project: providing services to taxonomists for standard genome sequencing and annotation.</title>
        <authorList>
            <consortium name="The Broad Institute Genomics Platform"/>
            <consortium name="The Broad Institute Genome Sequencing Center for Infectious Disease"/>
            <person name="Wu L."/>
            <person name="Ma J."/>
        </authorList>
    </citation>
    <scope>NUCLEOTIDE SEQUENCE [LARGE SCALE GENOMIC DNA]</scope>
    <source>
        <strain evidence="3">CGMCC 1.12404</strain>
    </source>
</reference>
<keyword evidence="3" id="KW-1185">Reference proteome</keyword>
<dbReference type="CDD" id="cd05154">
    <property type="entry name" value="ACAD10_11_N-like"/>
    <property type="match status" value="1"/>
</dbReference>
<proteinExistence type="predicted"/>
<dbReference type="InterPro" id="IPR052898">
    <property type="entry name" value="ACAD10-like"/>
</dbReference>
<evidence type="ECO:0000259" key="1">
    <source>
        <dbReference type="Pfam" id="PF01636"/>
    </source>
</evidence>
<dbReference type="Proteomes" id="UP000617979">
    <property type="component" value="Unassembled WGS sequence"/>
</dbReference>
<gene>
    <name evidence="2" type="ORF">GCM10007416_34370</name>
</gene>
<accession>A0ABQ1H497</accession>
<dbReference type="Gene3D" id="3.30.200.20">
    <property type="entry name" value="Phosphorylase Kinase, domain 1"/>
    <property type="match status" value="1"/>
</dbReference>
<comment type="caution">
    <text evidence="2">The sequence shown here is derived from an EMBL/GenBank/DDBJ whole genome shotgun (WGS) entry which is preliminary data.</text>
</comment>
<sequence length="406" mass="46724">MEQMPNLNCIYYTYLGLPLYGLDYLNIFHNMVIVLNIPTGQYFLVAMRGDQWMTKPKTIPVRKGEELDVHKLDLFLCLHLEGLPQEPLQVEQFPSGLSNLTYVLKKGEWEAVLRRPPLGSVAPKAHDMERESRILGKLNPVFPLAPKPLLFSDDHKVVGSPFFIMERRHGVMLDQEIPPELNLTREDFARISETMVDTLVALHGIDPKKAGLDMIGHPEGFLQRQVHGWIQRYQRSKTDEIEGVEELTRWLVDRIPSSQAPTLIHYDFKLNNVLFSEENPTELTGVFDWEMSTVGDPLADLGVAMSYWTEAADPDLLKFGQGKPSITLRPGFYTREQFIESYAKKSGRDVSQIHYYLTFSFFKLAVICQQIYYRWKKGQTEDERFAHLGELVKVLIEHGRQQTVKG</sequence>
<dbReference type="Gene3D" id="3.90.1200.10">
    <property type="match status" value="1"/>
</dbReference>
<dbReference type="PANTHER" id="PTHR47829">
    <property type="entry name" value="HYDROLASE, PUTATIVE (AFU_ORTHOLOGUE AFUA_1G12880)-RELATED"/>
    <property type="match status" value="1"/>
</dbReference>
<dbReference type="InterPro" id="IPR002575">
    <property type="entry name" value="Aminoglycoside_PTrfase"/>
</dbReference>
<dbReference type="SUPFAM" id="SSF56112">
    <property type="entry name" value="Protein kinase-like (PK-like)"/>
    <property type="match status" value="1"/>
</dbReference>
<feature type="domain" description="Aminoglycoside phosphotransferase" evidence="1">
    <location>
        <begin position="90"/>
        <end position="317"/>
    </location>
</feature>
<dbReference type="InterPro" id="IPR011009">
    <property type="entry name" value="Kinase-like_dom_sf"/>
</dbReference>
<protein>
    <submittedName>
        <fullName evidence="2">Phosphotransferase family protein</fullName>
    </submittedName>
</protein>
<dbReference type="Pfam" id="PF01636">
    <property type="entry name" value="APH"/>
    <property type="match status" value="1"/>
</dbReference>
<evidence type="ECO:0000313" key="2">
    <source>
        <dbReference type="EMBL" id="GGA58286.1"/>
    </source>
</evidence>
<dbReference type="InterPro" id="IPR041726">
    <property type="entry name" value="ACAD10_11_N"/>
</dbReference>
<evidence type="ECO:0000313" key="3">
    <source>
        <dbReference type="Proteomes" id="UP000617979"/>
    </source>
</evidence>
<name>A0ABQ1H497_9BACL</name>
<dbReference type="EMBL" id="BMEX01000029">
    <property type="protein sequence ID" value="GGA58286.1"/>
    <property type="molecule type" value="Genomic_DNA"/>
</dbReference>
<dbReference type="PANTHER" id="PTHR47829:SF1">
    <property type="entry name" value="HAD FAMILY PHOSPHATASE"/>
    <property type="match status" value="1"/>
</dbReference>
<organism evidence="2 3">
    <name type="scientific">Kroppenstedtia guangzhouensis</name>
    <dbReference type="NCBI Taxonomy" id="1274356"/>
    <lineage>
        <taxon>Bacteria</taxon>
        <taxon>Bacillati</taxon>
        <taxon>Bacillota</taxon>
        <taxon>Bacilli</taxon>
        <taxon>Bacillales</taxon>
        <taxon>Thermoactinomycetaceae</taxon>
        <taxon>Kroppenstedtia</taxon>
    </lineage>
</organism>